<dbReference type="Proteomes" id="UP000473325">
    <property type="component" value="Unassembled WGS sequence"/>
</dbReference>
<keyword evidence="2" id="KW-1185">Reference proteome</keyword>
<reference evidence="1 2" key="1">
    <citation type="submission" date="2019-12" db="EMBL/GenBank/DDBJ databases">
        <authorList>
            <person name="Kun Z."/>
        </authorList>
    </citation>
    <scope>NUCLEOTIDE SEQUENCE [LARGE SCALE GENOMIC DNA]</scope>
    <source>
        <strain evidence="1 2">YIM 123512</strain>
    </source>
</reference>
<sequence length="109" mass="12562">MTIFERKQKWLGLVMRSNLTNAQKVFAYAVFDRMYGDKLWSFPTTEQLEEATNLNRSKFGAHRRALFASGAMTGDKKHHHGQWANYTYTLNLDWDGEVDRVPSGPNPVP</sequence>
<evidence type="ECO:0000313" key="1">
    <source>
        <dbReference type="EMBL" id="MXG91553.1"/>
    </source>
</evidence>
<dbReference type="RefSeq" id="WP_160879481.1">
    <property type="nucleotide sequence ID" value="NZ_WUEK01000013.1"/>
</dbReference>
<organism evidence="1 2">
    <name type="scientific">Nocardioides flavescens</name>
    <dbReference type="NCBI Taxonomy" id="2691959"/>
    <lineage>
        <taxon>Bacteria</taxon>
        <taxon>Bacillati</taxon>
        <taxon>Actinomycetota</taxon>
        <taxon>Actinomycetes</taxon>
        <taxon>Propionibacteriales</taxon>
        <taxon>Nocardioidaceae</taxon>
        <taxon>Nocardioides</taxon>
    </lineage>
</organism>
<protein>
    <recommendedName>
        <fullName evidence="3">Helix-turn-helix domain-containing protein</fullName>
    </recommendedName>
</protein>
<accession>A0A6L7EVY1</accession>
<gene>
    <name evidence="1" type="ORF">GRQ65_18570</name>
</gene>
<name>A0A6L7EVY1_9ACTN</name>
<dbReference type="EMBL" id="WUEK01000013">
    <property type="protein sequence ID" value="MXG91553.1"/>
    <property type="molecule type" value="Genomic_DNA"/>
</dbReference>
<proteinExistence type="predicted"/>
<evidence type="ECO:0008006" key="3">
    <source>
        <dbReference type="Google" id="ProtNLM"/>
    </source>
</evidence>
<evidence type="ECO:0000313" key="2">
    <source>
        <dbReference type="Proteomes" id="UP000473325"/>
    </source>
</evidence>
<dbReference type="AlphaFoldDB" id="A0A6L7EVY1"/>
<comment type="caution">
    <text evidence="1">The sequence shown here is derived from an EMBL/GenBank/DDBJ whole genome shotgun (WGS) entry which is preliminary data.</text>
</comment>